<dbReference type="InterPro" id="IPR013211">
    <property type="entry name" value="LVIVD"/>
</dbReference>
<sequence>GIIYGISLTDRSLSCIDASIAPSVLGHISGPGPPNYLDGAWEIAVRGNYCYISLQNDDGLTIVNISNPNNPIYAGGIYGAGPPNYLNTARGIDMLDDTHCCVSVWNGFDKSFSVIDISNPAIPVIVGH</sequence>
<gene>
    <name evidence="1" type="ORF">S12H4_60257</name>
</gene>
<dbReference type="AlphaFoldDB" id="X1VV07"/>
<proteinExistence type="predicted"/>
<protein>
    <recommendedName>
        <fullName evidence="2">LVIVD repeat-containing protein</fullName>
    </recommendedName>
</protein>
<reference evidence="1" key="1">
    <citation type="journal article" date="2014" name="Front. Microbiol.">
        <title>High frequency of phylogenetically diverse reductive dehalogenase-homologous genes in deep subseafloor sedimentary metagenomes.</title>
        <authorList>
            <person name="Kawai M."/>
            <person name="Futagami T."/>
            <person name="Toyoda A."/>
            <person name="Takaki Y."/>
            <person name="Nishi S."/>
            <person name="Hori S."/>
            <person name="Arai W."/>
            <person name="Tsubouchi T."/>
            <person name="Morono Y."/>
            <person name="Uchiyama I."/>
            <person name="Ito T."/>
            <person name="Fujiyama A."/>
            <person name="Inagaki F."/>
            <person name="Takami H."/>
        </authorList>
    </citation>
    <scope>NUCLEOTIDE SEQUENCE</scope>
    <source>
        <strain evidence="1">Expedition CK06-06</strain>
    </source>
</reference>
<evidence type="ECO:0008006" key="2">
    <source>
        <dbReference type="Google" id="ProtNLM"/>
    </source>
</evidence>
<accession>X1VV07</accession>
<dbReference type="Pfam" id="PF08309">
    <property type="entry name" value="LVIVD"/>
    <property type="match status" value="2"/>
</dbReference>
<dbReference type="EMBL" id="BARW01039612">
    <property type="protein sequence ID" value="GAJ21581.1"/>
    <property type="molecule type" value="Genomic_DNA"/>
</dbReference>
<name>X1VV07_9ZZZZ</name>
<organism evidence="1">
    <name type="scientific">marine sediment metagenome</name>
    <dbReference type="NCBI Taxonomy" id="412755"/>
    <lineage>
        <taxon>unclassified sequences</taxon>
        <taxon>metagenomes</taxon>
        <taxon>ecological metagenomes</taxon>
    </lineage>
</organism>
<feature type="non-terminal residue" evidence="1">
    <location>
        <position position="1"/>
    </location>
</feature>
<comment type="caution">
    <text evidence="1">The sequence shown here is derived from an EMBL/GenBank/DDBJ whole genome shotgun (WGS) entry which is preliminary data.</text>
</comment>
<evidence type="ECO:0000313" key="1">
    <source>
        <dbReference type="EMBL" id="GAJ21581.1"/>
    </source>
</evidence>